<dbReference type="Pfam" id="PF13304">
    <property type="entry name" value="AAA_21"/>
    <property type="match status" value="1"/>
</dbReference>
<protein>
    <submittedName>
        <fullName evidence="2">Transporter</fullName>
    </submittedName>
</protein>
<dbReference type="InterPro" id="IPR003959">
    <property type="entry name" value="ATPase_AAA_core"/>
</dbReference>
<proteinExistence type="predicted"/>
<dbReference type="InterPro" id="IPR027417">
    <property type="entry name" value="P-loop_NTPase"/>
</dbReference>
<sequence>MLIRFVIENMFSFGERKEFTTIPNNRLKTLQDHKYNVDGFEILKLSSIYGANGAGKSNLIKSLFQFQKLITKEEIPFKLKDTQFKFGNQKEQILAIEFIQDNTALYYAIVISEDKISTEELYVSGLGKKEDKLIFERKTLNKETTIKFLDDFENDEKSQVLKTVLLEEFVKPNEPVLKLLSNRDNKFLKDVKKAYHWFSETLEIITPDSKPRALAHIIDTDIEFKKYAEDLMCSFNIGITSLGTEKKNIRDFFGEDNENELDKLIKAVEDAPKKMIGLTSRRGDEIILVKENDTIWVKTLKVGHSSSDKTAFFDLDEESDGTIRLLDFVPAFKNVISSEKVYIVDEIERSIHPLLIKELVKKFSLDKKTKGQLIFTTHESNLLDQEIFRQDEIWFAEKDINGSTDLYSLSDFKEHKTIDIRKGYLNGRYGSIPFLGNLEDLKWHDYDFNK</sequence>
<dbReference type="SUPFAM" id="SSF52540">
    <property type="entry name" value="P-loop containing nucleoside triphosphate hydrolases"/>
    <property type="match status" value="1"/>
</dbReference>
<dbReference type="EMBL" id="BMFD01000017">
    <property type="protein sequence ID" value="GGC52125.1"/>
    <property type="molecule type" value="Genomic_DNA"/>
</dbReference>
<accession>A0ABQ1N2Z9</accession>
<feature type="domain" description="ATPase AAA-type core" evidence="1">
    <location>
        <begin position="47"/>
        <end position="384"/>
    </location>
</feature>
<dbReference type="Gene3D" id="3.40.50.300">
    <property type="entry name" value="P-loop containing nucleotide triphosphate hydrolases"/>
    <property type="match status" value="1"/>
</dbReference>
<keyword evidence="3" id="KW-1185">Reference proteome</keyword>
<dbReference type="RefSeq" id="WP_188444232.1">
    <property type="nucleotide sequence ID" value="NZ_BMFD01000017.1"/>
</dbReference>
<dbReference type="PANTHER" id="PTHR40396:SF1">
    <property type="entry name" value="ATPASE AAA-TYPE CORE DOMAIN-CONTAINING PROTEIN"/>
    <property type="match status" value="1"/>
</dbReference>
<dbReference type="Proteomes" id="UP000635885">
    <property type="component" value="Unassembled WGS sequence"/>
</dbReference>
<evidence type="ECO:0000259" key="1">
    <source>
        <dbReference type="Pfam" id="PF13304"/>
    </source>
</evidence>
<gene>
    <name evidence="2" type="ORF">GCM10010993_33260</name>
</gene>
<dbReference type="PANTHER" id="PTHR40396">
    <property type="entry name" value="ATPASE-LIKE PROTEIN"/>
    <property type="match status" value="1"/>
</dbReference>
<reference evidence="3" key="1">
    <citation type="journal article" date="2019" name="Int. J. Syst. Evol. Microbiol.">
        <title>The Global Catalogue of Microorganisms (GCM) 10K type strain sequencing project: providing services to taxonomists for standard genome sequencing and annotation.</title>
        <authorList>
            <consortium name="The Broad Institute Genomics Platform"/>
            <consortium name="The Broad Institute Genome Sequencing Center for Infectious Disease"/>
            <person name="Wu L."/>
            <person name="Ma J."/>
        </authorList>
    </citation>
    <scope>NUCLEOTIDE SEQUENCE [LARGE SCALE GENOMIC DNA]</scope>
    <source>
        <strain evidence="3">CGMCC 1.12479</strain>
    </source>
</reference>
<comment type="caution">
    <text evidence="2">The sequence shown here is derived from an EMBL/GenBank/DDBJ whole genome shotgun (WGS) entry which is preliminary data.</text>
</comment>
<name>A0ABQ1N2Z9_9BACT</name>
<evidence type="ECO:0000313" key="3">
    <source>
        <dbReference type="Proteomes" id="UP000635885"/>
    </source>
</evidence>
<organism evidence="2 3">
    <name type="scientific">Belliella aquatica</name>
    <dbReference type="NCBI Taxonomy" id="1323734"/>
    <lineage>
        <taxon>Bacteria</taxon>
        <taxon>Pseudomonadati</taxon>
        <taxon>Bacteroidota</taxon>
        <taxon>Cytophagia</taxon>
        <taxon>Cytophagales</taxon>
        <taxon>Cyclobacteriaceae</taxon>
        <taxon>Belliella</taxon>
    </lineage>
</organism>
<evidence type="ECO:0000313" key="2">
    <source>
        <dbReference type="EMBL" id="GGC52125.1"/>
    </source>
</evidence>